<evidence type="ECO:0000313" key="11">
    <source>
        <dbReference type="EMBL" id="GKV48519.1"/>
    </source>
</evidence>
<dbReference type="PRINTS" id="PR00364">
    <property type="entry name" value="DISEASERSIST"/>
</dbReference>
<dbReference type="InterPro" id="IPR058922">
    <property type="entry name" value="WHD_DRP"/>
</dbReference>
<keyword evidence="5" id="KW-0611">Plant defense</keyword>
<dbReference type="InterPro" id="IPR003591">
    <property type="entry name" value="Leu-rich_rpt_typical-subtyp"/>
</dbReference>
<accession>A0AAV5MHK0</accession>
<keyword evidence="7" id="KW-0175">Coiled coil</keyword>
<dbReference type="InterPro" id="IPR042197">
    <property type="entry name" value="Apaf_helical"/>
</dbReference>
<comment type="similarity">
    <text evidence="1">Belongs to the disease resistance NB-LRR family.</text>
</comment>
<dbReference type="FunFam" id="3.40.50.300:FF:001091">
    <property type="entry name" value="Probable disease resistance protein At1g61300"/>
    <property type="match status" value="1"/>
</dbReference>
<feature type="domain" description="Disease resistance protein winged helix" evidence="10">
    <location>
        <begin position="399"/>
        <end position="469"/>
    </location>
</feature>
<dbReference type="Pfam" id="PF00931">
    <property type="entry name" value="NB-ARC"/>
    <property type="match status" value="1"/>
</dbReference>
<dbReference type="EMBL" id="BPVZ01000259">
    <property type="protein sequence ID" value="GKV48519.1"/>
    <property type="molecule type" value="Genomic_DNA"/>
</dbReference>
<keyword evidence="3" id="KW-0677">Repeat</keyword>
<dbReference type="Pfam" id="PF23559">
    <property type="entry name" value="WHD_DRP"/>
    <property type="match status" value="1"/>
</dbReference>
<gene>
    <name evidence="11" type="ORF">SLEP1_g55328</name>
</gene>
<evidence type="ECO:0000259" key="10">
    <source>
        <dbReference type="Pfam" id="PF23559"/>
    </source>
</evidence>
<dbReference type="Gene3D" id="1.10.8.430">
    <property type="entry name" value="Helical domain of apoptotic protease-activating factors"/>
    <property type="match status" value="1"/>
</dbReference>
<evidence type="ECO:0000313" key="12">
    <source>
        <dbReference type="Proteomes" id="UP001054252"/>
    </source>
</evidence>
<dbReference type="PANTHER" id="PTHR33463:SF212">
    <property type="entry name" value="AND NB-ARC DOMAINS-CONTAINING DISEASE RESISTANCE PROTEIN, PUTATIVE-RELATED"/>
    <property type="match status" value="1"/>
</dbReference>
<dbReference type="InterPro" id="IPR001611">
    <property type="entry name" value="Leu-rich_rpt"/>
</dbReference>
<dbReference type="AlphaFoldDB" id="A0AAV5MHK0"/>
<dbReference type="SUPFAM" id="SSF52058">
    <property type="entry name" value="L domain-like"/>
    <property type="match status" value="1"/>
</dbReference>
<reference evidence="11 12" key="1">
    <citation type="journal article" date="2021" name="Commun. Biol.">
        <title>The genome of Shorea leprosula (Dipterocarpaceae) highlights the ecological relevance of drought in aseasonal tropical rainforests.</title>
        <authorList>
            <person name="Ng K.K.S."/>
            <person name="Kobayashi M.J."/>
            <person name="Fawcett J.A."/>
            <person name="Hatakeyama M."/>
            <person name="Paape T."/>
            <person name="Ng C.H."/>
            <person name="Ang C.C."/>
            <person name="Tnah L.H."/>
            <person name="Lee C.T."/>
            <person name="Nishiyama T."/>
            <person name="Sese J."/>
            <person name="O'Brien M.J."/>
            <person name="Copetti D."/>
            <person name="Mohd Noor M.I."/>
            <person name="Ong R.C."/>
            <person name="Putra M."/>
            <person name="Sireger I.Z."/>
            <person name="Indrioko S."/>
            <person name="Kosugi Y."/>
            <person name="Izuno A."/>
            <person name="Isagi Y."/>
            <person name="Lee S.L."/>
            <person name="Shimizu K.K."/>
        </authorList>
    </citation>
    <scope>NUCLEOTIDE SEQUENCE [LARGE SCALE GENOMIC DNA]</scope>
    <source>
        <strain evidence="11">214</strain>
    </source>
</reference>
<evidence type="ECO:0000259" key="9">
    <source>
        <dbReference type="Pfam" id="PF23247"/>
    </source>
</evidence>
<evidence type="ECO:0000256" key="1">
    <source>
        <dbReference type="ARBA" id="ARBA00008894"/>
    </source>
</evidence>
<dbReference type="Gene3D" id="3.40.50.300">
    <property type="entry name" value="P-loop containing nucleotide triphosphate hydrolases"/>
    <property type="match status" value="1"/>
</dbReference>
<evidence type="ECO:0008006" key="13">
    <source>
        <dbReference type="Google" id="ProtNLM"/>
    </source>
</evidence>
<dbReference type="PROSITE" id="PS51450">
    <property type="entry name" value="LRR"/>
    <property type="match status" value="1"/>
</dbReference>
<comment type="caution">
    <text evidence="11">The sequence shown here is derived from an EMBL/GenBank/DDBJ whole genome shotgun (WGS) entry which is preliminary data.</text>
</comment>
<dbReference type="Gene3D" id="3.80.10.10">
    <property type="entry name" value="Ribonuclease Inhibitor"/>
    <property type="match status" value="1"/>
</dbReference>
<protein>
    <recommendedName>
        <fullName evidence="13">NB-ARC domain-containing protein</fullName>
    </recommendedName>
</protein>
<organism evidence="11 12">
    <name type="scientific">Rubroshorea leprosula</name>
    <dbReference type="NCBI Taxonomy" id="152421"/>
    <lineage>
        <taxon>Eukaryota</taxon>
        <taxon>Viridiplantae</taxon>
        <taxon>Streptophyta</taxon>
        <taxon>Embryophyta</taxon>
        <taxon>Tracheophyta</taxon>
        <taxon>Spermatophyta</taxon>
        <taxon>Magnoliopsida</taxon>
        <taxon>eudicotyledons</taxon>
        <taxon>Gunneridae</taxon>
        <taxon>Pentapetalae</taxon>
        <taxon>rosids</taxon>
        <taxon>malvids</taxon>
        <taxon>Malvales</taxon>
        <taxon>Dipterocarpaceae</taxon>
        <taxon>Rubroshorea</taxon>
    </lineage>
</organism>
<dbReference type="InterPro" id="IPR057135">
    <property type="entry name" value="At4g27190-like_LRR"/>
</dbReference>
<sequence length="978" mass="111136">MADIVSAVINVVSCICNAPTCNYIDSHINFDDDVEELRRNLADLNNRKQDIESRMLEVRLGQVVRQEVQGWNQNVQTINVEVQALLEKVHRAKWYKRAHLGKLVRKKIDVVKAIYDQGVFSEGLVINRATVDHGIIIPTDNLVGEISTKDEIWGYLMGNQVGMIGVMGIGGVGKTTIMKHINNELLRGNHMFHKVLWVTVSYPLNIFELQKNIASAMGERLPEYEQDQVRRAAKLIKIMGRWRYVLILDDVWEIFSLKDVGILEPSEDNGCKVVITSRSADVCNYLGCKIVRVQCLSLEESLNLFLDKVGRDVLQVPKLEEILKLIVAECAGLPLAIVVIAGSMRGEYDIHVWRDALNELRECVKRVKGLEDEIFERLRFSYDRLRSSEVQHCFLYCSLFKEDYLFYGRNLIEEWIDEGLIDVLASRQGAYDRGHAILNRLEKNCLLEKTVDQSGNDGFKMHDVLRDMAIKIIGPEFGYGAKAGRKLLEVPDEHEWVNLKKMSLMANGISRIPFGLCLNCSTLSTLNLSENPLCEIPGSFFESMSALKVLDLSGTGIVVLPNSISGLENLTTLRLQRCGRLEYFPSIGKLRALKKLDLKEARIKEVPQEMKSLTSLEYLDLFCPGLRELPTGILSNLSRLQYLRVYYGLDSSALKIEGKVVARLSKLEAIVGRFSDIEDLNYFSESKHFESLWAYRLFVGSEEDVGAFLNFARHDSVAKHLIFSKCNIGGECVVIPNNLETLQIRFCCWGRSLNNLMLLEKEMELTSCTIYDCQGMECLFHLNSSSSSCYPVLDKLEILHLYSMPSLQVLVSVEGVATPPQFFSNLKDLSIKCCSRIRKLLPLELLQAHQNLEKIEVSDCEEMEEIIASSDLDASSDKFIFPKLRELKLIKLPQLKSICSGKGVIVCDSIEDIRLIRCPELKRMAVQLPLLDNGQLSPPPCLREILIHKDSKEWWESVEWDHPNAKKVLQPFLKYSIW</sequence>
<evidence type="ECO:0000256" key="2">
    <source>
        <dbReference type="ARBA" id="ARBA00022614"/>
    </source>
</evidence>
<keyword evidence="12" id="KW-1185">Reference proteome</keyword>
<dbReference type="SMART" id="SM00369">
    <property type="entry name" value="LRR_TYP"/>
    <property type="match status" value="3"/>
</dbReference>
<keyword evidence="2" id="KW-0433">Leucine-rich repeat</keyword>
<dbReference type="PANTHER" id="PTHR33463">
    <property type="entry name" value="NB-ARC DOMAIN-CONTAINING PROTEIN-RELATED"/>
    <property type="match status" value="1"/>
</dbReference>
<dbReference type="InterPro" id="IPR032675">
    <property type="entry name" value="LRR_dom_sf"/>
</dbReference>
<dbReference type="GO" id="GO:0006952">
    <property type="term" value="P:defense response"/>
    <property type="evidence" value="ECO:0007669"/>
    <property type="project" value="UniProtKB-KW"/>
</dbReference>
<proteinExistence type="inferred from homology"/>
<dbReference type="Proteomes" id="UP001054252">
    <property type="component" value="Unassembled WGS sequence"/>
</dbReference>
<evidence type="ECO:0000259" key="8">
    <source>
        <dbReference type="Pfam" id="PF00931"/>
    </source>
</evidence>
<keyword evidence="6" id="KW-0067">ATP-binding</keyword>
<dbReference type="InterPro" id="IPR027417">
    <property type="entry name" value="P-loop_NTPase"/>
</dbReference>
<dbReference type="GO" id="GO:0043531">
    <property type="term" value="F:ADP binding"/>
    <property type="evidence" value="ECO:0007669"/>
    <property type="project" value="InterPro"/>
</dbReference>
<dbReference type="Pfam" id="PF23247">
    <property type="entry name" value="LRR_RPS2"/>
    <property type="match status" value="1"/>
</dbReference>
<dbReference type="InterPro" id="IPR002182">
    <property type="entry name" value="NB-ARC"/>
</dbReference>
<dbReference type="FunFam" id="1.10.10.10:FF:000322">
    <property type="entry name" value="Probable disease resistance protein At1g63360"/>
    <property type="match status" value="1"/>
</dbReference>
<evidence type="ECO:0000256" key="6">
    <source>
        <dbReference type="ARBA" id="ARBA00022840"/>
    </source>
</evidence>
<evidence type="ECO:0000256" key="4">
    <source>
        <dbReference type="ARBA" id="ARBA00022741"/>
    </source>
</evidence>
<feature type="coiled-coil region" evidence="7">
    <location>
        <begin position="27"/>
        <end position="54"/>
    </location>
</feature>
<dbReference type="InterPro" id="IPR050905">
    <property type="entry name" value="Plant_NBS-LRR"/>
</dbReference>
<evidence type="ECO:0000256" key="3">
    <source>
        <dbReference type="ARBA" id="ARBA00022737"/>
    </source>
</evidence>
<dbReference type="SUPFAM" id="SSF52540">
    <property type="entry name" value="P-loop containing nucleoside triphosphate hydrolases"/>
    <property type="match status" value="1"/>
</dbReference>
<feature type="domain" description="NB-ARC" evidence="8">
    <location>
        <begin position="148"/>
        <end position="311"/>
    </location>
</feature>
<dbReference type="GO" id="GO:0005524">
    <property type="term" value="F:ATP binding"/>
    <property type="evidence" value="ECO:0007669"/>
    <property type="project" value="UniProtKB-KW"/>
</dbReference>
<feature type="domain" description="Disease resistance protein At4g27190-like leucine-rich repeats" evidence="9">
    <location>
        <begin position="818"/>
        <end position="924"/>
    </location>
</feature>
<name>A0AAV5MHK0_9ROSI</name>
<keyword evidence="4" id="KW-0547">Nucleotide-binding</keyword>
<dbReference type="Pfam" id="PF13855">
    <property type="entry name" value="LRR_8"/>
    <property type="match status" value="1"/>
</dbReference>
<evidence type="ECO:0000256" key="5">
    <source>
        <dbReference type="ARBA" id="ARBA00022821"/>
    </source>
</evidence>
<evidence type="ECO:0000256" key="7">
    <source>
        <dbReference type="SAM" id="Coils"/>
    </source>
</evidence>